<dbReference type="NCBIfam" id="NF010086">
    <property type="entry name" value="PRK13571.1"/>
    <property type="match status" value="1"/>
</dbReference>
<evidence type="ECO:0000256" key="3">
    <source>
        <dbReference type="ARBA" id="ARBA00009562"/>
    </source>
</evidence>
<evidence type="ECO:0000256" key="8">
    <source>
        <dbReference type="ARBA" id="ARBA00022723"/>
    </source>
</evidence>
<dbReference type="Proteomes" id="UP000243589">
    <property type="component" value="Unassembled WGS sequence"/>
</dbReference>
<keyword evidence="11 15" id="KW-0057">Aromatic amino acid biosynthesis</keyword>
<evidence type="ECO:0000256" key="14">
    <source>
        <dbReference type="ARBA" id="ARBA00047683"/>
    </source>
</evidence>
<reference evidence="18 19" key="1">
    <citation type="submission" date="2016-01" db="EMBL/GenBank/DDBJ databases">
        <title>Use of Whole Genome Sequencing to ascertain that Brevibacterium massiliense (Roux, Raoult 2009) is a later heterotypic synonym of Brevibacterium ravenspurgense (Mages 2008).</title>
        <authorList>
            <person name="Bernier A.-M."/>
            <person name="Burdz T."/>
            <person name="Huynh C."/>
            <person name="Pachecho A.L."/>
            <person name="Wiebe D."/>
            <person name="Bonner C."/>
            <person name="Bernard K."/>
        </authorList>
    </citation>
    <scope>NUCLEOTIDE SEQUENCE [LARGE SCALE GENOMIC DNA]</scope>
    <source>
        <strain evidence="18 19">CCUG56047</strain>
    </source>
</reference>
<dbReference type="PRINTS" id="PR00095">
    <property type="entry name" value="ANTSNTHASEI"/>
</dbReference>
<evidence type="ECO:0000256" key="5">
    <source>
        <dbReference type="ARBA" id="ARBA00012266"/>
    </source>
</evidence>
<dbReference type="AlphaFoldDB" id="A0A150H7V6"/>
<dbReference type="GO" id="GO:0046872">
    <property type="term" value="F:metal ion binding"/>
    <property type="evidence" value="ECO:0007669"/>
    <property type="project" value="UniProtKB-KW"/>
</dbReference>
<dbReference type="RefSeq" id="WP_062021186.1">
    <property type="nucleotide sequence ID" value="NZ_LQQC01000010.1"/>
</dbReference>
<feature type="domain" description="Chorismate-utilising enzyme C-terminal" evidence="16">
    <location>
        <begin position="224"/>
        <end position="482"/>
    </location>
</feature>
<evidence type="ECO:0000256" key="11">
    <source>
        <dbReference type="ARBA" id="ARBA00023141"/>
    </source>
</evidence>
<comment type="caution">
    <text evidence="18">The sequence shown here is derived from an EMBL/GenBank/DDBJ whole genome shotgun (WGS) entry which is preliminary data.</text>
</comment>
<evidence type="ECO:0000259" key="17">
    <source>
        <dbReference type="Pfam" id="PF04715"/>
    </source>
</evidence>
<protein>
    <recommendedName>
        <fullName evidence="6 15">Anthranilate synthase component 1</fullName>
        <ecNumber evidence="5 15">4.1.3.27</ecNumber>
    </recommendedName>
</protein>
<dbReference type="InterPro" id="IPR006805">
    <property type="entry name" value="Anth_synth_I_N"/>
</dbReference>
<keyword evidence="12 15" id="KW-0456">Lyase</keyword>
<comment type="similarity">
    <text evidence="3 15">Belongs to the anthranilate synthase component I family.</text>
</comment>
<dbReference type="InterPro" id="IPR019999">
    <property type="entry name" value="Anth_synth_I-like"/>
</dbReference>
<evidence type="ECO:0000256" key="1">
    <source>
        <dbReference type="ARBA" id="ARBA00001946"/>
    </source>
</evidence>
<dbReference type="GO" id="GO:0004049">
    <property type="term" value="F:anthranilate synthase activity"/>
    <property type="evidence" value="ECO:0007669"/>
    <property type="project" value="UniProtKB-EC"/>
</dbReference>
<accession>A0A150H7V6</accession>
<dbReference type="InterPro" id="IPR015890">
    <property type="entry name" value="Chorismate_C"/>
</dbReference>
<comment type="cofactor">
    <cofactor evidence="1 15">
        <name>Mg(2+)</name>
        <dbReference type="ChEBI" id="CHEBI:18420"/>
    </cofactor>
</comment>
<dbReference type="InterPro" id="IPR005801">
    <property type="entry name" value="ADC_synthase"/>
</dbReference>
<dbReference type="Pfam" id="PF04715">
    <property type="entry name" value="Anth_synt_I_N"/>
    <property type="match status" value="1"/>
</dbReference>
<evidence type="ECO:0000313" key="18">
    <source>
        <dbReference type="EMBL" id="KXZ58111.1"/>
    </source>
</evidence>
<evidence type="ECO:0000259" key="16">
    <source>
        <dbReference type="Pfam" id="PF00425"/>
    </source>
</evidence>
<dbReference type="SUPFAM" id="SSF56322">
    <property type="entry name" value="ADC synthase"/>
    <property type="match status" value="1"/>
</dbReference>
<gene>
    <name evidence="15 18" type="primary">trpE</name>
    <name evidence="18" type="ORF">Bravens_01147</name>
</gene>
<evidence type="ECO:0000256" key="12">
    <source>
        <dbReference type="ARBA" id="ARBA00023239"/>
    </source>
</evidence>
<evidence type="ECO:0000256" key="10">
    <source>
        <dbReference type="ARBA" id="ARBA00022842"/>
    </source>
</evidence>
<dbReference type="UniPathway" id="UPA00035">
    <property type="reaction ID" value="UER00040"/>
</dbReference>
<evidence type="ECO:0000256" key="13">
    <source>
        <dbReference type="ARBA" id="ARBA00025634"/>
    </source>
</evidence>
<evidence type="ECO:0000256" key="15">
    <source>
        <dbReference type="RuleBase" id="RU364045"/>
    </source>
</evidence>
<dbReference type="EMBL" id="LQQC01000010">
    <property type="protein sequence ID" value="KXZ58111.1"/>
    <property type="molecule type" value="Genomic_DNA"/>
</dbReference>
<keyword evidence="7 15" id="KW-0028">Amino-acid biosynthesis</keyword>
<keyword evidence="9 15" id="KW-0822">Tryptophan biosynthesis</keyword>
<dbReference type="EC" id="4.1.3.27" evidence="5 15"/>
<dbReference type="Gene3D" id="3.60.120.10">
    <property type="entry name" value="Anthranilate synthase"/>
    <property type="match status" value="1"/>
</dbReference>
<sequence>MITPLSEFRELGKHHRVVPVTATVLGDGETPMSIYRAIAHGRPGAFLLESASQGSWQRYSFVGRNPLSTLSAQRGGELTWQGTVPAGAPTGGDPLEGVSQVLSLLKSPPPVDLPPMTSSLVGYIGWDAVRRFEKLGAGPDAVSNIPEIHLSIPGDVVVFDHYTAELTLVANVLNADGSPERIEQAYENGRKRIDAMLRDLNERRKPVISTLDWPAPTVRSHTEHEDFLATVETAKEHIRRGDVFQVVPGQRFESDTSASALDIYRVLRRTNPSSYMYLLEVENSEGEPFSIIGSSPEALVTVKDREVLTHPIAGSRPRGNTEVEDRRLAEELIGDAKERSEHIMLVDLARNDLAKVCQPGTVDVAEFMEVARYSHIMHIESTVTGTLRDDVDGMDVIRAAFPAGTLSGAPKPRALQLIDELEPIGRGLYGGVVGYLSFAGDLDMAIAIRTGVLKDGVVAVYAGAGVVADSVPESEYQETRTKAASVLNSAAAAQTLRAAVSADDLEEPGERK</sequence>
<feature type="domain" description="Anthranilate synthase component I N-terminal" evidence="17">
    <location>
        <begin position="28"/>
        <end position="168"/>
    </location>
</feature>
<name>A0A150H7V6_9MICO</name>
<evidence type="ECO:0000256" key="4">
    <source>
        <dbReference type="ARBA" id="ARBA00011575"/>
    </source>
</evidence>
<comment type="subunit">
    <text evidence="4 15">Heterotetramer consisting of two non-identical subunits: a beta subunit (TrpG) and a large alpha subunit (TrpE).</text>
</comment>
<evidence type="ECO:0000256" key="2">
    <source>
        <dbReference type="ARBA" id="ARBA00004873"/>
    </source>
</evidence>
<comment type="catalytic activity">
    <reaction evidence="14 15">
        <text>chorismate + L-glutamine = anthranilate + pyruvate + L-glutamate + H(+)</text>
        <dbReference type="Rhea" id="RHEA:21732"/>
        <dbReference type="ChEBI" id="CHEBI:15361"/>
        <dbReference type="ChEBI" id="CHEBI:15378"/>
        <dbReference type="ChEBI" id="CHEBI:16567"/>
        <dbReference type="ChEBI" id="CHEBI:29748"/>
        <dbReference type="ChEBI" id="CHEBI:29985"/>
        <dbReference type="ChEBI" id="CHEBI:58359"/>
        <dbReference type="EC" id="4.1.3.27"/>
    </reaction>
</comment>
<evidence type="ECO:0000256" key="6">
    <source>
        <dbReference type="ARBA" id="ARBA00020653"/>
    </source>
</evidence>
<dbReference type="GO" id="GO:0000162">
    <property type="term" value="P:L-tryptophan biosynthetic process"/>
    <property type="evidence" value="ECO:0007669"/>
    <property type="project" value="UniProtKB-UniPathway"/>
</dbReference>
<keyword evidence="10 15" id="KW-0460">Magnesium</keyword>
<keyword evidence="8 15" id="KW-0479">Metal-binding</keyword>
<evidence type="ECO:0000313" key="19">
    <source>
        <dbReference type="Proteomes" id="UP000243589"/>
    </source>
</evidence>
<dbReference type="InterPro" id="IPR005256">
    <property type="entry name" value="Anth_synth_I_PabB"/>
</dbReference>
<dbReference type="PANTHER" id="PTHR11236:SF46">
    <property type="entry name" value="ANTHRANILATE SYNTHASE COMPONENT 1"/>
    <property type="match status" value="1"/>
</dbReference>
<organism evidence="18 19">
    <name type="scientific">Brevibacterium ravenspurgense</name>
    <dbReference type="NCBI Taxonomy" id="479117"/>
    <lineage>
        <taxon>Bacteria</taxon>
        <taxon>Bacillati</taxon>
        <taxon>Actinomycetota</taxon>
        <taxon>Actinomycetes</taxon>
        <taxon>Micrococcales</taxon>
        <taxon>Brevibacteriaceae</taxon>
        <taxon>Brevibacterium</taxon>
    </lineage>
</organism>
<dbReference type="NCBIfam" id="TIGR00564">
    <property type="entry name" value="trpE_most"/>
    <property type="match status" value="1"/>
</dbReference>
<comment type="pathway">
    <text evidence="2 15">Amino-acid biosynthesis; L-tryptophan biosynthesis; L-tryptophan from chorismate: step 1/5.</text>
</comment>
<evidence type="ECO:0000256" key="9">
    <source>
        <dbReference type="ARBA" id="ARBA00022822"/>
    </source>
</evidence>
<evidence type="ECO:0000256" key="7">
    <source>
        <dbReference type="ARBA" id="ARBA00022605"/>
    </source>
</evidence>
<comment type="function">
    <text evidence="13 15">Part of a heterotetrameric complex that catalyzes the two-step biosynthesis of anthranilate, an intermediate in the biosynthesis of L-tryptophan. In the first step, the glutamine-binding beta subunit (TrpG) of anthranilate synthase (AS) provides the glutamine amidotransferase activity which generates ammonia as a substrate that, along with chorismate, is used in the second step, catalyzed by the large alpha subunit of AS (TrpE) to produce anthranilate. In the absence of TrpG, TrpE can synthesize anthranilate directly from chorismate and high concentrations of ammonia.</text>
</comment>
<dbReference type="Pfam" id="PF00425">
    <property type="entry name" value="Chorismate_bind"/>
    <property type="match status" value="1"/>
</dbReference>
<dbReference type="PANTHER" id="PTHR11236">
    <property type="entry name" value="AMINOBENZOATE/ANTHRANILATE SYNTHASE"/>
    <property type="match status" value="1"/>
</dbReference>
<proteinExistence type="inferred from homology"/>
<keyword evidence="19" id="KW-1185">Reference proteome</keyword>
<dbReference type="PATRIC" id="fig|479117.4.peg.1144"/>